<dbReference type="Proteomes" id="UP000250086">
    <property type="component" value="Unassembled WGS sequence"/>
</dbReference>
<dbReference type="AlphaFoldDB" id="A0A2X0V1A5"/>
<keyword evidence="2" id="KW-1185">Reference proteome</keyword>
<protein>
    <submittedName>
        <fullName evidence="1">Uncharacterized protein</fullName>
    </submittedName>
</protein>
<accession>A0A2X0V1A5</accession>
<proteinExistence type="predicted"/>
<gene>
    <name evidence="1" type="ORF">NCTC13093_02145</name>
</gene>
<evidence type="ECO:0000313" key="1">
    <source>
        <dbReference type="EMBL" id="SPT70727.1"/>
    </source>
</evidence>
<reference evidence="1 2" key="1">
    <citation type="submission" date="2018-06" db="EMBL/GenBank/DDBJ databases">
        <authorList>
            <consortium name="Pathogen Informatics"/>
            <person name="Doyle S."/>
        </authorList>
    </citation>
    <scope>NUCLEOTIDE SEQUENCE [LARGE SCALE GENOMIC DNA]</scope>
    <source>
        <strain evidence="1 2">NCTC13093</strain>
    </source>
</reference>
<organism evidence="1 2">
    <name type="scientific">Anaerobiospirillum thomasii</name>
    <dbReference type="NCBI Taxonomy" id="179995"/>
    <lineage>
        <taxon>Bacteria</taxon>
        <taxon>Pseudomonadati</taxon>
        <taxon>Pseudomonadota</taxon>
        <taxon>Gammaproteobacteria</taxon>
        <taxon>Aeromonadales</taxon>
        <taxon>Succinivibrionaceae</taxon>
        <taxon>Anaerobiospirillum</taxon>
    </lineage>
</organism>
<name>A0A2X0V1A5_9GAMM</name>
<evidence type="ECO:0000313" key="2">
    <source>
        <dbReference type="Proteomes" id="UP000250086"/>
    </source>
</evidence>
<dbReference type="EMBL" id="UAPV01000001">
    <property type="protein sequence ID" value="SPT70727.1"/>
    <property type="molecule type" value="Genomic_DNA"/>
</dbReference>
<sequence length="35" mass="4104">MFMIETNDLKCAVKIHLFYLDKSKRGICSIKTLEN</sequence>